<feature type="coiled-coil region" evidence="1">
    <location>
        <begin position="3"/>
        <end position="65"/>
    </location>
</feature>
<protein>
    <submittedName>
        <fullName evidence="2">Uncharacterized protein</fullName>
    </submittedName>
</protein>
<accession>A0AAE0GK76</accession>
<evidence type="ECO:0000313" key="2">
    <source>
        <dbReference type="EMBL" id="KAK3279540.1"/>
    </source>
</evidence>
<dbReference type="Proteomes" id="UP001190700">
    <property type="component" value="Unassembled WGS sequence"/>
</dbReference>
<dbReference type="EMBL" id="LGRX02004802">
    <property type="protein sequence ID" value="KAK3279540.1"/>
    <property type="molecule type" value="Genomic_DNA"/>
</dbReference>
<keyword evidence="1" id="KW-0175">Coiled coil</keyword>
<dbReference type="AlphaFoldDB" id="A0AAE0GK76"/>
<name>A0AAE0GK76_9CHLO</name>
<reference evidence="2 3" key="1">
    <citation type="journal article" date="2015" name="Genome Biol. Evol.">
        <title>Comparative Genomics of a Bacterivorous Green Alga Reveals Evolutionary Causalities and Consequences of Phago-Mixotrophic Mode of Nutrition.</title>
        <authorList>
            <person name="Burns J.A."/>
            <person name="Paasch A."/>
            <person name="Narechania A."/>
            <person name="Kim E."/>
        </authorList>
    </citation>
    <scope>NUCLEOTIDE SEQUENCE [LARGE SCALE GENOMIC DNA]</scope>
    <source>
        <strain evidence="2 3">PLY_AMNH</strain>
    </source>
</reference>
<sequence length="121" mass="14060">MANQQQEIELKSLSERIQELEATKSTLKSDLQKEQTGKETCNTNLQAHIHKYEELQQKYTTLAEASAKQDAQLKDHSTRLEDCTLQQDESQNTLTDARKTVVVLRRRENELLSKMYDSPHR</sequence>
<gene>
    <name evidence="2" type="ORF">CYMTET_12582</name>
</gene>
<feature type="non-terminal residue" evidence="2">
    <location>
        <position position="121"/>
    </location>
</feature>
<evidence type="ECO:0000313" key="3">
    <source>
        <dbReference type="Proteomes" id="UP001190700"/>
    </source>
</evidence>
<keyword evidence="3" id="KW-1185">Reference proteome</keyword>
<proteinExistence type="predicted"/>
<organism evidence="2 3">
    <name type="scientific">Cymbomonas tetramitiformis</name>
    <dbReference type="NCBI Taxonomy" id="36881"/>
    <lineage>
        <taxon>Eukaryota</taxon>
        <taxon>Viridiplantae</taxon>
        <taxon>Chlorophyta</taxon>
        <taxon>Pyramimonadophyceae</taxon>
        <taxon>Pyramimonadales</taxon>
        <taxon>Pyramimonadaceae</taxon>
        <taxon>Cymbomonas</taxon>
    </lineage>
</organism>
<evidence type="ECO:0000256" key="1">
    <source>
        <dbReference type="SAM" id="Coils"/>
    </source>
</evidence>
<comment type="caution">
    <text evidence="2">The sequence shown here is derived from an EMBL/GenBank/DDBJ whole genome shotgun (WGS) entry which is preliminary data.</text>
</comment>